<protein>
    <submittedName>
        <fullName evidence="4">Uncharacterized protein LOC113497490</fullName>
    </submittedName>
</protein>
<keyword evidence="3" id="KW-1185">Reference proteome</keyword>
<proteinExistence type="predicted"/>
<dbReference type="OrthoDB" id="7486254at2759"/>
<evidence type="ECO:0000256" key="1">
    <source>
        <dbReference type="SAM" id="MobiDB-lite"/>
    </source>
</evidence>
<feature type="signal peptide" evidence="2">
    <location>
        <begin position="1"/>
        <end position="21"/>
    </location>
</feature>
<dbReference type="InParanoid" id="A0A7E5VX47"/>
<evidence type="ECO:0000313" key="4">
    <source>
        <dbReference type="RefSeq" id="XP_026732857.1"/>
    </source>
</evidence>
<dbReference type="RefSeq" id="XP_026732857.1">
    <property type="nucleotide sequence ID" value="XM_026877056.1"/>
</dbReference>
<evidence type="ECO:0000256" key="2">
    <source>
        <dbReference type="SAM" id="SignalP"/>
    </source>
</evidence>
<organism evidence="3 4">
    <name type="scientific">Trichoplusia ni</name>
    <name type="common">Cabbage looper</name>
    <dbReference type="NCBI Taxonomy" id="7111"/>
    <lineage>
        <taxon>Eukaryota</taxon>
        <taxon>Metazoa</taxon>
        <taxon>Ecdysozoa</taxon>
        <taxon>Arthropoda</taxon>
        <taxon>Hexapoda</taxon>
        <taxon>Insecta</taxon>
        <taxon>Pterygota</taxon>
        <taxon>Neoptera</taxon>
        <taxon>Endopterygota</taxon>
        <taxon>Lepidoptera</taxon>
        <taxon>Glossata</taxon>
        <taxon>Ditrysia</taxon>
        <taxon>Noctuoidea</taxon>
        <taxon>Noctuidae</taxon>
        <taxon>Plusiinae</taxon>
        <taxon>Trichoplusia</taxon>
    </lineage>
</organism>
<dbReference type="KEGG" id="tnl:113497490"/>
<evidence type="ECO:0000313" key="3">
    <source>
        <dbReference type="Proteomes" id="UP000322000"/>
    </source>
</evidence>
<name>A0A7E5VX47_TRINI</name>
<keyword evidence="2" id="KW-0732">Signal</keyword>
<reference evidence="4" key="1">
    <citation type="submission" date="2025-08" db="UniProtKB">
        <authorList>
            <consortium name="RefSeq"/>
        </authorList>
    </citation>
    <scope>IDENTIFICATION</scope>
</reference>
<dbReference type="GeneID" id="113497490"/>
<feature type="compositionally biased region" description="Polar residues" evidence="1">
    <location>
        <begin position="127"/>
        <end position="148"/>
    </location>
</feature>
<dbReference type="Proteomes" id="UP000322000">
    <property type="component" value="Chromosome 9"/>
</dbReference>
<dbReference type="AlphaFoldDB" id="A0A7E5VX47"/>
<accession>A0A7E5VX47</accession>
<feature type="chain" id="PRO_5028835443" evidence="2">
    <location>
        <begin position="22"/>
        <end position="353"/>
    </location>
</feature>
<gene>
    <name evidence="4" type="primary">LOC113497490</name>
</gene>
<feature type="region of interest" description="Disordered" evidence="1">
    <location>
        <begin position="105"/>
        <end position="148"/>
    </location>
</feature>
<sequence>MAYVYVFSNFLLLVIVHETSSSLLSRFRFPHEYVGPPEMVQPDEWPQDFYNKLIDERPELNLIFGPLRQARLQHLPFIQTTAAPNITDTGSIIYEYAVESVPPLSDQYVDDDKETSSEPARQPSVLALTSQTNSSAMTGHNSTIASKKNNTRSVVDDLSSMIDTFTGPKVASCYTCNKWPLGIPSNPSCHEAFQSDDWRYRTMRRFFRAHCFQNMYRTGWRVEPFTHRSVTYTNDKGLKRGYYGNYEGGCYKRFTDVSVVYTSRGCRSYWPGLDRHFLSHKFARLEVMLKEKKDACIASPHASLTPLARGISLFSRHHVCVCAGRYCNAASINNSCKLFLFIGLAFVSLFNFN</sequence>